<protein>
    <recommendedName>
        <fullName evidence="6">Choline transporter-like protein</fullName>
    </recommendedName>
</protein>
<sequence length="693" mass="78835">KSGIETERKCTNVYSLVFCIILVSATLLLVGFCAITGNLSRVTRVHNDCGNFCGEKNTDNPYETCGLRDLRNFPKLQTFQYPNATRRECVDKCLDGHVEDLNRCVRPFERNHFDDNAGSLADGTLKIFLKTWHSIAVICFVAFCFSYVCLVLFRYAAIYVIWIINIACVVFVVFLALMFLYVKNVFGAAVMAILAIVLMLLLFWFRKRIQLVAKLFKEASKALMDVPAVMFEPILTLLSLLVSFVIFIALAIVAGSSKKFERYQLAEHHVVIIYKETPINDIAFYLNLFTFIWFTQFIIGCQHFVIAGTISRWYFTRDKTKIEAPIKQSFWHLMRYHLGSICLGSMLITIVKVMRALMAIAKQQSRESKNPVGYFIACCLQCLLDLLEELLGYLVRNAYIIVAKEGTGFMESGKRAYHLLIRNIVDVIALNNFGDIVLAVCRLLIVLIAGFVGYEILDTNETRKIMFIPLLVGVIFAFLIAHCFVTVFEMTVDTIFICYCIDVEENDGAQNPYYMSDSLKKIMTEMTIFAGEHMSVERKDDIQVGPGMADGSCIPMLPQHQVPPVDSQFGGQKGQNLNYYSPPPYPGQQVYQQQPYPQEGYPGASMEYPGQAVNVTGQPMPYPGQPIPYPGQQMQYQGQQQPYPGQNIPYADQHALYPQDTWETEQSEKQQHQRYQQQPYPSSAYPPINYNQQ</sequence>
<feature type="transmembrane region" description="Helical" evidence="6">
    <location>
        <begin position="336"/>
        <end position="361"/>
    </location>
</feature>
<dbReference type="GO" id="GO:0022857">
    <property type="term" value="F:transmembrane transporter activity"/>
    <property type="evidence" value="ECO:0007669"/>
    <property type="project" value="UniProtKB-UniRule"/>
</dbReference>
<comment type="similarity">
    <text evidence="2 6">Belongs to the CTL (choline transporter-like) family.</text>
</comment>
<evidence type="ECO:0000256" key="6">
    <source>
        <dbReference type="RuleBase" id="RU368066"/>
    </source>
</evidence>
<feature type="non-terminal residue" evidence="8">
    <location>
        <position position="693"/>
    </location>
</feature>
<reference evidence="8" key="1">
    <citation type="submission" date="2022-01" db="EMBL/GenBank/DDBJ databases">
        <authorList>
            <person name="King R."/>
        </authorList>
    </citation>
    <scope>NUCLEOTIDE SEQUENCE</scope>
</reference>
<feature type="transmembrane region" description="Helical" evidence="6">
    <location>
        <begin position="466"/>
        <end position="488"/>
    </location>
</feature>
<gene>
    <name evidence="8" type="ORF">CHIRRI_LOCUS13436</name>
</gene>
<dbReference type="Pfam" id="PF04515">
    <property type="entry name" value="Choline_transpo"/>
    <property type="match status" value="1"/>
</dbReference>
<dbReference type="GO" id="GO:0005886">
    <property type="term" value="C:plasma membrane"/>
    <property type="evidence" value="ECO:0007669"/>
    <property type="project" value="UniProtKB-SubCell"/>
</dbReference>
<keyword evidence="9" id="KW-1185">Reference proteome</keyword>
<evidence type="ECO:0000313" key="8">
    <source>
        <dbReference type="EMBL" id="CAG9810623.1"/>
    </source>
</evidence>
<evidence type="ECO:0000256" key="7">
    <source>
        <dbReference type="SAM" id="MobiDB-lite"/>
    </source>
</evidence>
<dbReference type="InterPro" id="IPR007603">
    <property type="entry name" value="Choline_transptr-like"/>
</dbReference>
<feature type="transmembrane region" description="Helical" evidence="6">
    <location>
        <begin position="291"/>
        <end position="315"/>
    </location>
</feature>
<evidence type="ECO:0000256" key="2">
    <source>
        <dbReference type="ARBA" id="ARBA00007168"/>
    </source>
</evidence>
<name>A0A9N9X044_9DIPT</name>
<feature type="region of interest" description="Disordered" evidence="7">
    <location>
        <begin position="566"/>
        <end position="587"/>
    </location>
</feature>
<dbReference type="EMBL" id="OU895880">
    <property type="protein sequence ID" value="CAG9810623.1"/>
    <property type="molecule type" value="Genomic_DNA"/>
</dbReference>
<reference evidence="8" key="2">
    <citation type="submission" date="2022-10" db="EMBL/GenBank/DDBJ databases">
        <authorList>
            <consortium name="ENA_rothamsted_submissions"/>
            <consortium name="culmorum"/>
            <person name="King R."/>
        </authorList>
    </citation>
    <scope>NUCLEOTIDE SEQUENCE</scope>
</reference>
<dbReference type="PANTHER" id="PTHR12385:SF96">
    <property type="entry name" value="CHOLINE TRANSPORTER-LIKE PROTEIN"/>
    <property type="match status" value="1"/>
</dbReference>
<keyword evidence="3 6" id="KW-0812">Transmembrane</keyword>
<dbReference type="OrthoDB" id="420519at2759"/>
<proteinExistence type="inferred from homology"/>
<feature type="transmembrane region" description="Helical" evidence="6">
    <location>
        <begin position="160"/>
        <end position="180"/>
    </location>
</feature>
<evidence type="ECO:0000313" key="9">
    <source>
        <dbReference type="Proteomes" id="UP001153620"/>
    </source>
</evidence>
<dbReference type="AlphaFoldDB" id="A0A9N9X044"/>
<evidence type="ECO:0000256" key="5">
    <source>
        <dbReference type="ARBA" id="ARBA00023136"/>
    </source>
</evidence>
<comment type="function">
    <text evidence="6">Choline transporter.</text>
</comment>
<accession>A0A9N9X044</accession>
<feature type="transmembrane region" description="Helical" evidence="6">
    <location>
        <begin position="132"/>
        <end position="153"/>
    </location>
</feature>
<evidence type="ECO:0000256" key="3">
    <source>
        <dbReference type="ARBA" id="ARBA00022692"/>
    </source>
</evidence>
<organism evidence="8 9">
    <name type="scientific">Chironomus riparius</name>
    <dbReference type="NCBI Taxonomy" id="315576"/>
    <lineage>
        <taxon>Eukaryota</taxon>
        <taxon>Metazoa</taxon>
        <taxon>Ecdysozoa</taxon>
        <taxon>Arthropoda</taxon>
        <taxon>Hexapoda</taxon>
        <taxon>Insecta</taxon>
        <taxon>Pterygota</taxon>
        <taxon>Neoptera</taxon>
        <taxon>Endopterygota</taxon>
        <taxon>Diptera</taxon>
        <taxon>Nematocera</taxon>
        <taxon>Chironomoidea</taxon>
        <taxon>Chironomidae</taxon>
        <taxon>Chironominae</taxon>
        <taxon>Chironomus</taxon>
    </lineage>
</organism>
<feature type="transmembrane region" description="Helical" evidence="6">
    <location>
        <begin position="12"/>
        <end position="37"/>
    </location>
</feature>
<keyword evidence="4 6" id="KW-1133">Transmembrane helix</keyword>
<evidence type="ECO:0000256" key="1">
    <source>
        <dbReference type="ARBA" id="ARBA00004141"/>
    </source>
</evidence>
<dbReference type="Proteomes" id="UP001153620">
    <property type="component" value="Chromosome 4"/>
</dbReference>
<keyword evidence="5 6" id="KW-0472">Membrane</keyword>
<feature type="transmembrane region" description="Helical" evidence="6">
    <location>
        <begin position="186"/>
        <end position="205"/>
    </location>
</feature>
<evidence type="ECO:0000256" key="4">
    <source>
        <dbReference type="ARBA" id="ARBA00022989"/>
    </source>
</evidence>
<feature type="transmembrane region" description="Helical" evidence="6">
    <location>
        <begin position="226"/>
        <end position="254"/>
    </location>
</feature>
<feature type="compositionally biased region" description="Low complexity" evidence="7">
    <location>
        <begin position="630"/>
        <end position="650"/>
    </location>
</feature>
<feature type="compositionally biased region" description="Low complexity" evidence="7">
    <location>
        <begin position="673"/>
        <end position="687"/>
    </location>
</feature>
<feature type="transmembrane region" description="Helical" evidence="6">
    <location>
        <begin position="436"/>
        <end position="454"/>
    </location>
</feature>
<feature type="region of interest" description="Disordered" evidence="7">
    <location>
        <begin position="621"/>
        <end position="693"/>
    </location>
</feature>
<comment type="subcellular location">
    <subcellularLocation>
        <location evidence="6">Cell membrane</location>
        <topology evidence="6">Multi-pass membrane protein</topology>
    </subcellularLocation>
    <subcellularLocation>
        <location evidence="1">Membrane</location>
        <topology evidence="1">Multi-pass membrane protein</topology>
    </subcellularLocation>
</comment>
<dbReference type="PANTHER" id="PTHR12385">
    <property type="entry name" value="CHOLINE TRANSPORTER-LIKE (SLC FAMILY 44)"/>
    <property type="match status" value="1"/>
</dbReference>